<keyword evidence="2" id="KW-0812">Transmembrane</keyword>
<feature type="compositionally biased region" description="Basic and acidic residues" evidence="1">
    <location>
        <begin position="71"/>
        <end position="82"/>
    </location>
</feature>
<feature type="compositionally biased region" description="Basic residues" evidence="1">
    <location>
        <begin position="229"/>
        <end position="243"/>
    </location>
</feature>
<evidence type="ECO:0000313" key="3">
    <source>
        <dbReference type="EMBL" id="MDR6867550.1"/>
    </source>
</evidence>
<name>A0ABU1SD64_9MICO</name>
<feature type="region of interest" description="Disordered" evidence="1">
    <location>
        <begin position="221"/>
        <end position="243"/>
    </location>
</feature>
<keyword evidence="2" id="KW-0472">Membrane</keyword>
<keyword evidence="4" id="KW-1185">Reference proteome</keyword>
<gene>
    <name evidence="3" type="ORF">J2Y69_002154</name>
</gene>
<dbReference type="Proteomes" id="UP001259347">
    <property type="component" value="Unassembled WGS sequence"/>
</dbReference>
<evidence type="ECO:0000256" key="2">
    <source>
        <dbReference type="SAM" id="Phobius"/>
    </source>
</evidence>
<sequence length="243" mass="26642">MMAEENRETSSMAAEQDGREGADEGTEASDHDYREQRDLERRAPRDMDGRLGGPEPSSRDEQAGRVHRLHGISDRDGGRDDGDGSGAVPLPAQTGFSQVTHEFTVRKSPWLPPEELRAYHEIDPEFARGIIHTVTAAQQARIDAELIPIRAEAWSLKVATLGVTFLPWLAAILAVFFVVNGLDTAALISGLFSAATGGVQIIQAVRRPRVVEVPIPISEPTQALDKTQPKRKGNGKKKPKKRR</sequence>
<feature type="transmembrane region" description="Helical" evidence="2">
    <location>
        <begin position="158"/>
        <end position="179"/>
    </location>
</feature>
<comment type="caution">
    <text evidence="3">The sequence shown here is derived from an EMBL/GenBank/DDBJ whole genome shotgun (WGS) entry which is preliminary data.</text>
</comment>
<feature type="transmembrane region" description="Helical" evidence="2">
    <location>
        <begin position="185"/>
        <end position="205"/>
    </location>
</feature>
<proteinExistence type="predicted"/>
<dbReference type="EMBL" id="JAVDUM010000009">
    <property type="protein sequence ID" value="MDR6867550.1"/>
    <property type="molecule type" value="Genomic_DNA"/>
</dbReference>
<organism evidence="3 4">
    <name type="scientific">Microbacterium resistens</name>
    <dbReference type="NCBI Taxonomy" id="156977"/>
    <lineage>
        <taxon>Bacteria</taxon>
        <taxon>Bacillati</taxon>
        <taxon>Actinomycetota</taxon>
        <taxon>Actinomycetes</taxon>
        <taxon>Micrococcales</taxon>
        <taxon>Microbacteriaceae</taxon>
        <taxon>Microbacterium</taxon>
    </lineage>
</organism>
<dbReference type="RefSeq" id="WP_310020459.1">
    <property type="nucleotide sequence ID" value="NZ_JAVDUM010000009.1"/>
</dbReference>
<evidence type="ECO:0008006" key="5">
    <source>
        <dbReference type="Google" id="ProtNLM"/>
    </source>
</evidence>
<keyword evidence="2" id="KW-1133">Transmembrane helix</keyword>
<evidence type="ECO:0000313" key="4">
    <source>
        <dbReference type="Proteomes" id="UP001259347"/>
    </source>
</evidence>
<accession>A0ABU1SD64</accession>
<reference evidence="3 4" key="1">
    <citation type="submission" date="2023-07" db="EMBL/GenBank/DDBJ databases">
        <title>Sorghum-associated microbial communities from plants grown in Nebraska, USA.</title>
        <authorList>
            <person name="Schachtman D."/>
        </authorList>
    </citation>
    <scope>NUCLEOTIDE SEQUENCE [LARGE SCALE GENOMIC DNA]</scope>
    <source>
        <strain evidence="3 4">2980</strain>
    </source>
</reference>
<protein>
    <recommendedName>
        <fullName evidence="5">DUF3040 domain-containing protein</fullName>
    </recommendedName>
</protein>
<feature type="compositionally biased region" description="Basic and acidic residues" evidence="1">
    <location>
        <begin position="16"/>
        <end position="49"/>
    </location>
</feature>
<evidence type="ECO:0000256" key="1">
    <source>
        <dbReference type="SAM" id="MobiDB-lite"/>
    </source>
</evidence>
<feature type="region of interest" description="Disordered" evidence="1">
    <location>
        <begin position="1"/>
        <end position="101"/>
    </location>
</feature>